<evidence type="ECO:0000256" key="6">
    <source>
        <dbReference type="ARBA" id="ARBA00029833"/>
    </source>
</evidence>
<keyword evidence="5" id="KW-0072">Autophagy</keyword>
<evidence type="ECO:0000256" key="4">
    <source>
        <dbReference type="ARBA" id="ARBA00022786"/>
    </source>
</evidence>
<evidence type="ECO:0000256" key="3">
    <source>
        <dbReference type="ARBA" id="ARBA00022679"/>
    </source>
</evidence>
<dbReference type="Pfam" id="PF03987">
    <property type="entry name" value="Autophagy_act_C"/>
    <property type="match status" value="1"/>
</dbReference>
<dbReference type="GO" id="GO:0000422">
    <property type="term" value="P:autophagy of mitochondrion"/>
    <property type="evidence" value="ECO:0007669"/>
    <property type="project" value="TreeGrafter"/>
</dbReference>
<evidence type="ECO:0000256" key="1">
    <source>
        <dbReference type="ARBA" id="ARBA00005696"/>
    </source>
</evidence>
<dbReference type="WBParaSite" id="PTRK_0001633200.1">
    <property type="protein sequence ID" value="PTRK_0001633200.1"/>
    <property type="gene ID" value="PTRK_0001633200"/>
</dbReference>
<evidence type="ECO:0000313" key="8">
    <source>
        <dbReference type="Proteomes" id="UP000038045"/>
    </source>
</evidence>
<keyword evidence="7" id="KW-1133">Transmembrane helix</keyword>
<dbReference type="InterPro" id="IPR007135">
    <property type="entry name" value="Atg3/Atg10"/>
</dbReference>
<keyword evidence="7" id="KW-0812">Transmembrane</keyword>
<sequence length="175" mass="21150">MVTLDLDEYTLQLQNLVKVLNEYSNQSWTLINYPSYIVARLEDWVRQKTLDKKIRRVVEIHYDVVYSLPKIWFNFYTKDWNRMTIEEIFESGIIEEAILIQLKSIPTFTISSGENPITKTPFYHFHACRTEEMMREKQTFLLRWLSFFGMYINLHYDLLFLTKMLNSYCVTDTKE</sequence>
<dbReference type="AlphaFoldDB" id="A0A0N5A3X8"/>
<dbReference type="Gene3D" id="3.30.1460.50">
    <property type="match status" value="1"/>
</dbReference>
<dbReference type="GO" id="GO:0005829">
    <property type="term" value="C:cytosol"/>
    <property type="evidence" value="ECO:0007669"/>
    <property type="project" value="TreeGrafter"/>
</dbReference>
<reference evidence="9" key="1">
    <citation type="submission" date="2017-02" db="UniProtKB">
        <authorList>
            <consortium name="WormBaseParasite"/>
        </authorList>
    </citation>
    <scope>IDENTIFICATION</scope>
</reference>
<accession>A0A0N5A3X8</accession>
<name>A0A0N5A3X8_PARTI</name>
<keyword evidence="7" id="KW-0472">Membrane</keyword>
<dbReference type="GO" id="GO:0061651">
    <property type="term" value="F:Atg12 conjugating enzyme activity"/>
    <property type="evidence" value="ECO:0007669"/>
    <property type="project" value="TreeGrafter"/>
</dbReference>
<keyword evidence="3" id="KW-0808">Transferase</keyword>
<proteinExistence type="inferred from homology"/>
<organism evidence="8 9">
    <name type="scientific">Parastrongyloides trichosuri</name>
    <name type="common">Possum-specific nematode worm</name>
    <dbReference type="NCBI Taxonomy" id="131310"/>
    <lineage>
        <taxon>Eukaryota</taxon>
        <taxon>Metazoa</taxon>
        <taxon>Ecdysozoa</taxon>
        <taxon>Nematoda</taxon>
        <taxon>Chromadorea</taxon>
        <taxon>Rhabditida</taxon>
        <taxon>Tylenchina</taxon>
        <taxon>Panagrolaimomorpha</taxon>
        <taxon>Strongyloidoidea</taxon>
        <taxon>Strongyloididae</taxon>
        <taxon>Parastrongyloides</taxon>
    </lineage>
</organism>
<dbReference type="GO" id="GO:0032446">
    <property type="term" value="P:protein modification by small protein conjugation"/>
    <property type="evidence" value="ECO:0007669"/>
    <property type="project" value="TreeGrafter"/>
</dbReference>
<evidence type="ECO:0000256" key="5">
    <source>
        <dbReference type="ARBA" id="ARBA00023006"/>
    </source>
</evidence>
<protein>
    <recommendedName>
        <fullName evidence="2">Ubiquitin-like-conjugating enzyme ATG10</fullName>
    </recommendedName>
    <alternativeName>
        <fullName evidence="6">Autophagy-related protein 10</fullName>
    </alternativeName>
</protein>
<evidence type="ECO:0000313" key="9">
    <source>
        <dbReference type="WBParaSite" id="PTRK_0001633200.1"/>
    </source>
</evidence>
<dbReference type="PANTHER" id="PTHR14957">
    <property type="entry name" value="UBIQUITIN-LIKE-CONJUGATING ENZYME ATG10"/>
    <property type="match status" value="1"/>
</dbReference>
<comment type="similarity">
    <text evidence="1">Belongs to the ATG10 family.</text>
</comment>
<dbReference type="Proteomes" id="UP000038045">
    <property type="component" value="Unplaced"/>
</dbReference>
<dbReference type="STRING" id="131310.A0A0N5A3X8"/>
<evidence type="ECO:0000256" key="7">
    <source>
        <dbReference type="SAM" id="Phobius"/>
    </source>
</evidence>
<keyword evidence="4" id="KW-0833">Ubl conjugation pathway</keyword>
<dbReference type="PANTHER" id="PTHR14957:SF1">
    <property type="entry name" value="UBIQUITIN-LIKE-CONJUGATING ENZYME ATG10"/>
    <property type="match status" value="1"/>
</dbReference>
<feature type="transmembrane region" description="Helical" evidence="7">
    <location>
        <begin position="140"/>
        <end position="156"/>
    </location>
</feature>
<keyword evidence="8" id="KW-1185">Reference proteome</keyword>
<evidence type="ECO:0000256" key="2">
    <source>
        <dbReference type="ARBA" id="ARBA00021099"/>
    </source>
</evidence>
<dbReference type="GO" id="GO:0000045">
    <property type="term" value="P:autophagosome assembly"/>
    <property type="evidence" value="ECO:0007669"/>
    <property type="project" value="TreeGrafter"/>
</dbReference>